<dbReference type="SUPFAM" id="SSF55469">
    <property type="entry name" value="FMN-dependent nitroreductase-like"/>
    <property type="match status" value="1"/>
</dbReference>
<evidence type="ECO:0000259" key="8">
    <source>
        <dbReference type="Pfam" id="PF00881"/>
    </source>
</evidence>
<evidence type="ECO:0000256" key="6">
    <source>
        <dbReference type="ARBA" id="ARBA00023002"/>
    </source>
</evidence>
<dbReference type="InterPro" id="IPR026021">
    <property type="entry name" value="YdjA-like"/>
</dbReference>
<keyword evidence="5" id="KW-0521">NADP</keyword>
<accession>A0AAD3CZL6</accession>
<reference evidence="9 10" key="1">
    <citation type="journal article" date="2021" name="Sci. Rep.">
        <title>The genome of the diatom Chaetoceros tenuissimus carries an ancient integrated fragment of an extant virus.</title>
        <authorList>
            <person name="Hongo Y."/>
            <person name="Kimura K."/>
            <person name="Takaki Y."/>
            <person name="Yoshida Y."/>
            <person name="Baba S."/>
            <person name="Kobayashi G."/>
            <person name="Nagasaki K."/>
            <person name="Hano T."/>
            <person name="Tomaru Y."/>
        </authorList>
    </citation>
    <scope>NUCLEOTIDE SEQUENCE [LARGE SCALE GENOMIC DNA]</scope>
    <source>
        <strain evidence="9 10">NIES-3715</strain>
    </source>
</reference>
<keyword evidence="6" id="KW-0560">Oxidoreductase</keyword>
<dbReference type="GO" id="GO:0016491">
    <property type="term" value="F:oxidoreductase activity"/>
    <property type="evidence" value="ECO:0007669"/>
    <property type="project" value="UniProtKB-KW"/>
</dbReference>
<keyword evidence="10" id="KW-1185">Reference proteome</keyword>
<name>A0AAD3CZL6_9STRA</name>
<gene>
    <name evidence="9" type="ORF">CTEN210_10557</name>
</gene>
<protein>
    <submittedName>
        <fullName evidence="9">Nitroreductase</fullName>
    </submittedName>
</protein>
<evidence type="ECO:0000313" key="9">
    <source>
        <dbReference type="EMBL" id="GFH54081.1"/>
    </source>
</evidence>
<evidence type="ECO:0000256" key="2">
    <source>
        <dbReference type="ARBA" id="ARBA00007118"/>
    </source>
</evidence>
<dbReference type="Proteomes" id="UP001054902">
    <property type="component" value="Unassembled WGS sequence"/>
</dbReference>
<comment type="cofactor">
    <cofactor evidence="1">
        <name>FMN</name>
        <dbReference type="ChEBI" id="CHEBI:58210"/>
    </cofactor>
</comment>
<keyword evidence="4" id="KW-0288">FMN</keyword>
<evidence type="ECO:0000313" key="10">
    <source>
        <dbReference type="Proteomes" id="UP001054902"/>
    </source>
</evidence>
<evidence type="ECO:0000256" key="4">
    <source>
        <dbReference type="ARBA" id="ARBA00022643"/>
    </source>
</evidence>
<evidence type="ECO:0000256" key="7">
    <source>
        <dbReference type="ARBA" id="ARBA00023027"/>
    </source>
</evidence>
<comment type="similarity">
    <text evidence="2">Belongs to the nitroreductase family.</text>
</comment>
<dbReference type="InterPro" id="IPR029479">
    <property type="entry name" value="Nitroreductase"/>
</dbReference>
<comment type="caution">
    <text evidence="9">The sequence shown here is derived from an EMBL/GenBank/DDBJ whole genome shotgun (WGS) entry which is preliminary data.</text>
</comment>
<dbReference type="InterPro" id="IPR052530">
    <property type="entry name" value="NAD(P)H_nitroreductase"/>
</dbReference>
<organism evidence="9 10">
    <name type="scientific">Chaetoceros tenuissimus</name>
    <dbReference type="NCBI Taxonomy" id="426638"/>
    <lineage>
        <taxon>Eukaryota</taxon>
        <taxon>Sar</taxon>
        <taxon>Stramenopiles</taxon>
        <taxon>Ochrophyta</taxon>
        <taxon>Bacillariophyta</taxon>
        <taxon>Coscinodiscophyceae</taxon>
        <taxon>Chaetocerotophycidae</taxon>
        <taxon>Chaetocerotales</taxon>
        <taxon>Chaetocerotaceae</taxon>
        <taxon>Chaetoceros</taxon>
    </lineage>
</organism>
<dbReference type="CDD" id="cd02135">
    <property type="entry name" value="YdjA-like"/>
    <property type="match status" value="1"/>
</dbReference>
<feature type="domain" description="Nitroreductase" evidence="8">
    <location>
        <begin position="51"/>
        <end position="215"/>
    </location>
</feature>
<keyword evidence="3" id="KW-0285">Flavoprotein</keyword>
<evidence type="ECO:0000256" key="1">
    <source>
        <dbReference type="ARBA" id="ARBA00001917"/>
    </source>
</evidence>
<proteinExistence type="inferred from homology"/>
<dbReference type="Pfam" id="PF00881">
    <property type="entry name" value="Nitroreductase"/>
    <property type="match status" value="1"/>
</dbReference>
<dbReference type="PANTHER" id="PTHR43821:SF1">
    <property type="entry name" value="NAD(P)H NITROREDUCTASE YDJA-RELATED"/>
    <property type="match status" value="1"/>
</dbReference>
<evidence type="ECO:0000256" key="3">
    <source>
        <dbReference type="ARBA" id="ARBA00022630"/>
    </source>
</evidence>
<dbReference type="Gene3D" id="3.40.109.10">
    <property type="entry name" value="NADH Oxidase"/>
    <property type="match status" value="1"/>
</dbReference>
<dbReference type="EMBL" id="BLLK01000047">
    <property type="protein sequence ID" value="GFH54081.1"/>
    <property type="molecule type" value="Genomic_DNA"/>
</dbReference>
<sequence length="238" mass="26790">MNTASSIIGRVSALFSSVISSLLPGTQSSLLLLRSSETSVHDERDFDTILQTRRTINSFKEDLPENADEIIDKAIRSAIYAPNHNRTEPWKFHLLGPKTIRKVCELNAEIVSKKKGEKAGQRKLERWLQMPGWIVVSCRTDYKDDKEILSMDVENSLSREDYAACCCAVQNLCLSIHNSGMGTKWGTGAVNFDEKFREILGFEENEYSIGILWFGTPAKIPEAPTKKKSVPDVIVRHD</sequence>
<dbReference type="PANTHER" id="PTHR43821">
    <property type="entry name" value="NAD(P)H NITROREDUCTASE YDJA-RELATED"/>
    <property type="match status" value="1"/>
</dbReference>
<dbReference type="AlphaFoldDB" id="A0AAD3CZL6"/>
<keyword evidence="7" id="KW-0520">NAD</keyword>
<dbReference type="InterPro" id="IPR000415">
    <property type="entry name" value="Nitroreductase-like"/>
</dbReference>
<evidence type="ECO:0000256" key="5">
    <source>
        <dbReference type="ARBA" id="ARBA00022857"/>
    </source>
</evidence>